<dbReference type="GO" id="GO:0009231">
    <property type="term" value="P:riboflavin biosynthetic process"/>
    <property type="evidence" value="ECO:0007669"/>
    <property type="project" value="TreeGrafter"/>
</dbReference>
<dbReference type="InterPro" id="IPR006439">
    <property type="entry name" value="HAD-SF_hydro_IA"/>
</dbReference>
<gene>
    <name evidence="4" type="ORF">EKG39_13825</name>
</gene>
<name>A0A431W8D2_9GAMM</name>
<dbReference type="NCBIfam" id="TIGR01549">
    <property type="entry name" value="HAD-SF-IA-v1"/>
    <property type="match status" value="1"/>
</dbReference>
<dbReference type="InterPro" id="IPR051400">
    <property type="entry name" value="HAD-like_hydrolase"/>
</dbReference>
<dbReference type="SUPFAM" id="SSF56784">
    <property type="entry name" value="HAD-like"/>
    <property type="match status" value="1"/>
</dbReference>
<dbReference type="PANTHER" id="PTHR46470:SF4">
    <property type="entry name" value="5-AMINO-6-(5-PHOSPHO-D-RIBITYLAMINO)URACIL PHOSPHATASE YIGB"/>
    <property type="match status" value="1"/>
</dbReference>
<comment type="caution">
    <text evidence="4">The sequence shown here is derived from an EMBL/GenBank/DDBJ whole genome shotgun (WGS) entry which is preliminary data.</text>
</comment>
<dbReference type="SFLD" id="SFLDS00003">
    <property type="entry name" value="Haloacid_Dehalogenase"/>
    <property type="match status" value="1"/>
</dbReference>
<keyword evidence="3" id="KW-0460">Magnesium</keyword>
<dbReference type="OrthoDB" id="367448at2"/>
<dbReference type="InterPro" id="IPR023214">
    <property type="entry name" value="HAD_sf"/>
</dbReference>
<comment type="cofactor">
    <cofactor evidence="1">
        <name>Mg(2+)</name>
        <dbReference type="ChEBI" id="CHEBI:18420"/>
    </cofactor>
</comment>
<accession>A0A431W8D2</accession>
<dbReference type="RefSeq" id="WP_126506331.1">
    <property type="nucleotide sequence ID" value="NZ_RXNV01000005.1"/>
</dbReference>
<dbReference type="PANTHER" id="PTHR46470">
    <property type="entry name" value="N-ACYLNEURAMINATE-9-PHOSPHATASE"/>
    <property type="match status" value="1"/>
</dbReference>
<dbReference type="InterPro" id="IPR036412">
    <property type="entry name" value="HAD-like_sf"/>
</dbReference>
<dbReference type="Proteomes" id="UP000282060">
    <property type="component" value="Unassembled WGS sequence"/>
</dbReference>
<organism evidence="4 5">
    <name type="scientific">Shewanella atlantica</name>
    <dbReference type="NCBI Taxonomy" id="271099"/>
    <lineage>
        <taxon>Bacteria</taxon>
        <taxon>Pseudomonadati</taxon>
        <taxon>Pseudomonadota</taxon>
        <taxon>Gammaproteobacteria</taxon>
        <taxon>Alteromonadales</taxon>
        <taxon>Shewanellaceae</taxon>
        <taxon>Shewanella</taxon>
    </lineage>
</organism>
<reference evidence="4 5" key="1">
    <citation type="submission" date="2018-12" db="EMBL/GenBank/DDBJ databases">
        <authorList>
            <person name="Yu L."/>
        </authorList>
    </citation>
    <scope>NUCLEOTIDE SEQUENCE [LARGE SCALE GENOMIC DNA]</scope>
    <source>
        <strain evidence="4 5">HAW-EB5</strain>
    </source>
</reference>
<dbReference type="Gene3D" id="3.40.50.1000">
    <property type="entry name" value="HAD superfamily/HAD-like"/>
    <property type="match status" value="1"/>
</dbReference>
<dbReference type="Pfam" id="PF00702">
    <property type="entry name" value="Hydrolase"/>
    <property type="match status" value="1"/>
</dbReference>
<dbReference type="SFLD" id="SFLDG01129">
    <property type="entry name" value="C1.5:_HAD__Beta-PGM__Phosphata"/>
    <property type="match status" value="1"/>
</dbReference>
<keyword evidence="5" id="KW-1185">Reference proteome</keyword>
<dbReference type="AlphaFoldDB" id="A0A431W8D2"/>
<dbReference type="Gene3D" id="1.20.120.1600">
    <property type="match status" value="1"/>
</dbReference>
<evidence type="ECO:0000313" key="5">
    <source>
        <dbReference type="Proteomes" id="UP000282060"/>
    </source>
</evidence>
<evidence type="ECO:0000256" key="1">
    <source>
        <dbReference type="ARBA" id="ARBA00001946"/>
    </source>
</evidence>
<proteinExistence type="predicted"/>
<evidence type="ECO:0000313" key="4">
    <source>
        <dbReference type="EMBL" id="RTR31785.1"/>
    </source>
</evidence>
<dbReference type="GO" id="GO:0016787">
    <property type="term" value="F:hydrolase activity"/>
    <property type="evidence" value="ECO:0007669"/>
    <property type="project" value="UniProtKB-KW"/>
</dbReference>
<keyword evidence="2 4" id="KW-0378">Hydrolase</keyword>
<dbReference type="EMBL" id="RXNV01000005">
    <property type="protein sequence ID" value="RTR31785.1"/>
    <property type="molecule type" value="Genomic_DNA"/>
</dbReference>
<protein>
    <submittedName>
        <fullName evidence="4">HAD family hydrolase</fullName>
    </submittedName>
</protein>
<evidence type="ECO:0000256" key="3">
    <source>
        <dbReference type="ARBA" id="ARBA00022842"/>
    </source>
</evidence>
<evidence type="ECO:0000256" key="2">
    <source>
        <dbReference type="ARBA" id="ARBA00022801"/>
    </source>
</evidence>
<sequence>MAQSYIRTRNFNAISFDLDDTLYDNRPVLKRAEASLMAFLYREYGKSCRWERADWIALKTSLLHKYPELVHDTTAARFVMLEQGLLTLGYSREDAETGAQEGLEHFLRERSNFTVSKPVISLLEKLGQRYPLIGLTNGNVDADKIGLDSVFQFVLHPGDGTRKKPYPDMFYTACRRLNIAHQTLLHVGDSYLNDVQGARMAGCQSVWLNPAYDRTRVDKGAGMLPHIEIDDISELSTLLS</sequence>